<keyword evidence="5" id="KW-1185">Reference proteome</keyword>
<dbReference type="Proteomes" id="UP000316208">
    <property type="component" value="Unassembled WGS sequence"/>
</dbReference>
<dbReference type="Pfam" id="PF18705">
    <property type="entry name" value="DUF5643"/>
    <property type="match status" value="1"/>
</dbReference>
<evidence type="ECO:0000256" key="1">
    <source>
        <dbReference type="SAM" id="Phobius"/>
    </source>
</evidence>
<evidence type="ECO:0000313" key="4">
    <source>
        <dbReference type="EMBL" id="TQR44558.1"/>
    </source>
</evidence>
<dbReference type="Pfam" id="PF13786">
    <property type="entry name" value="DUF4179"/>
    <property type="match status" value="1"/>
</dbReference>
<comment type="caution">
    <text evidence="4">The sequence shown here is derived from an EMBL/GenBank/DDBJ whole genome shotgun (WGS) entry which is preliminary data.</text>
</comment>
<feature type="domain" description="DUF5643" evidence="3">
    <location>
        <begin position="267"/>
        <end position="413"/>
    </location>
</feature>
<dbReference type="Gene3D" id="2.60.40.1630">
    <property type="entry name" value="bacillus anthracis domain"/>
    <property type="match status" value="1"/>
</dbReference>
<name>A0ABY3APZ4_PAEPP</name>
<gene>
    <name evidence="4" type="ORF">C7Y44_15700</name>
</gene>
<dbReference type="InterPro" id="IPR040680">
    <property type="entry name" value="DUF5643"/>
</dbReference>
<keyword evidence="1" id="KW-1133">Transmembrane helix</keyword>
<reference evidence="4 5" key="1">
    <citation type="submission" date="2018-03" db="EMBL/GenBank/DDBJ databases">
        <title>Aerobic endospore-forming bacteria genome sequencing and assembly.</title>
        <authorList>
            <person name="Cavalcante D.A."/>
            <person name="Driks A."/>
            <person name="Putonti C."/>
            <person name="De-Souza M.T."/>
        </authorList>
    </citation>
    <scope>NUCLEOTIDE SEQUENCE [LARGE SCALE GENOMIC DNA]</scope>
    <source>
        <strain evidence="4 5">SDF0028</strain>
    </source>
</reference>
<accession>A0ABY3APZ4</accession>
<sequence>MSGCVPRFGIMIRRSLRMAKWSNRTKLTDQEINQLEQIIHDTEMPVYTYSHRIMNRIREEKATKKKSIWKPAVIATSLAVVISGGVIGSGFVSSTMAHALSKLPFIGVVFQQTGDYGLSYAVDNNLVAEINQSITHDGVTLRIKNMVYDGIRLAFTWEREGEDVSSYLFSPSLTDDRGVVRRIRFFDESRDDLTYGLGLSMYQLPDDPNSGISVSWERAPILYTGKFESESKPLPDEFNLLMNVSLSGVREVFMFNIPVKKNTKNINFTPCVWKSYDGLSLSLEKMELTPITTRVKLKGIGDMHNAPDKFREPTKVQELPGGPIKILGLNDDLLLSADVFDEQGNKAIGLDNAGLGGFAHKYEDTNDYGLDLMFEPYRHKPKSITVKPFLYDYESLKAGKVEKHYVKELEFTVELEKE</sequence>
<keyword evidence="1" id="KW-0812">Transmembrane</keyword>
<dbReference type="InterPro" id="IPR025436">
    <property type="entry name" value="DUF4179"/>
</dbReference>
<keyword evidence="1" id="KW-0472">Membrane</keyword>
<feature type="domain" description="DUF4179" evidence="2">
    <location>
        <begin position="64"/>
        <end position="156"/>
    </location>
</feature>
<proteinExistence type="predicted"/>
<protein>
    <submittedName>
        <fullName evidence="4">DUF4179 domain-containing protein</fullName>
    </submittedName>
</protein>
<evidence type="ECO:0000313" key="5">
    <source>
        <dbReference type="Proteomes" id="UP000316208"/>
    </source>
</evidence>
<evidence type="ECO:0000259" key="2">
    <source>
        <dbReference type="Pfam" id="PF13786"/>
    </source>
</evidence>
<dbReference type="EMBL" id="SADY01000004">
    <property type="protein sequence ID" value="TQR44558.1"/>
    <property type="molecule type" value="Genomic_DNA"/>
</dbReference>
<organism evidence="4 5">
    <name type="scientific">Paenibacillus popilliae</name>
    <name type="common">Bacillus popilliae</name>
    <dbReference type="NCBI Taxonomy" id="78057"/>
    <lineage>
        <taxon>Bacteria</taxon>
        <taxon>Bacillati</taxon>
        <taxon>Bacillota</taxon>
        <taxon>Bacilli</taxon>
        <taxon>Bacillales</taxon>
        <taxon>Paenibacillaceae</taxon>
        <taxon>Paenibacillus</taxon>
    </lineage>
</organism>
<feature type="transmembrane region" description="Helical" evidence="1">
    <location>
        <begin position="68"/>
        <end position="92"/>
    </location>
</feature>
<evidence type="ECO:0000259" key="3">
    <source>
        <dbReference type="Pfam" id="PF18705"/>
    </source>
</evidence>